<feature type="domain" description="Cyclic nucleotide-binding" evidence="8">
    <location>
        <begin position="300"/>
        <end position="404"/>
    </location>
</feature>
<sequence length="729" mass="83303">MVREWPMVGGWSTTATRGGDTLPTAATTTALLTAKTREGTESRSRILDVVEKPGELAPVNLPRVNVEPLGQTFVTDVKIRSRRKLDVICENSPNGSVSERDEEEHVARKAKSTTHIYPSEKFVFPRLPRVGFRSNSSRRSSISSFSSLPSNHGASADPFGVTAQLLESSRRRRKSSHHRKRSSRLGELQQWAFETKEERRLRLRSQLWRAMICVRVICRMQIVMRASWAGKDGATNILSELHYYAIDGDNGSLAFDKNKFSRKASSNVPEWARRITEKRQENRTNAEVHRLYSILKLIRAFEKYTYDVKMQLCRHIFYMNCEKGRLVLRQGHIGEAFYFIFSGSVLVNKIEHDHRTGEQVSRTETVLYPGDSFGEIALLSDGRRRASIVAREGTELFQVDKDTFVDTCSGFVMHEMGEKRHVIRDFPLFKEWSDELLQRLCFESQLMDLPYGRVIDRDTNKSDSLYFVIKGEVQMLREFRVRPHETPSVLDTGDAWHSPGLPARPRTAEIRARPGTAQVFVKRKPAEHGDVLDGDTVCFAQVGVLEAGDHTEWMVRTRRRKETTPPGAILVSLGARVLRMSKTQVYYMAPKGVLETFERTYKPKEPATEEELNRQFDADLRWADFKSRVVQDVLDESRGQPVAMKPTIEKATQDYDYWPQGTLQLPRRPATCRGRSPISMVSAVNSAPRLMSRQSHQPAKIASPNNRQQPTRPDDKSRKYRPTTAPAYR</sequence>
<feature type="region of interest" description="Disordered" evidence="7">
    <location>
        <begin position="92"/>
        <end position="112"/>
    </location>
</feature>
<dbReference type="Pfam" id="PF00027">
    <property type="entry name" value="cNMP_binding"/>
    <property type="match status" value="1"/>
</dbReference>
<dbReference type="PANTHER" id="PTHR23011">
    <property type="entry name" value="CYCLIC NUCLEOTIDE-BINDING DOMAIN CONTAINING PROTEIN"/>
    <property type="match status" value="1"/>
</dbReference>
<evidence type="ECO:0000259" key="8">
    <source>
        <dbReference type="PROSITE" id="PS50042"/>
    </source>
</evidence>
<dbReference type="CDD" id="cd00038">
    <property type="entry name" value="CAP_ED"/>
    <property type="match status" value="1"/>
</dbReference>
<evidence type="ECO:0000256" key="3">
    <source>
        <dbReference type="ARBA" id="ARBA00022741"/>
    </source>
</evidence>
<feature type="region of interest" description="Disordered" evidence="7">
    <location>
        <begin position="1"/>
        <end position="22"/>
    </location>
</feature>
<dbReference type="InterPro" id="IPR000595">
    <property type="entry name" value="cNMP-bd_dom"/>
</dbReference>
<keyword evidence="2" id="KW-0963">Cytoplasm</keyword>
<feature type="region of interest" description="Disordered" evidence="7">
    <location>
        <begin position="686"/>
        <end position="729"/>
    </location>
</feature>
<keyword evidence="4" id="KW-0114">cAMP</keyword>
<comment type="function">
    <text evidence="5">Essential for male fertility. Plays an important role in spermatogenesis and regulates sperm motility by controlling the development of the flagellar bending of sperm.</text>
</comment>
<dbReference type="PANTHER" id="PTHR23011:SF42">
    <property type="entry name" value="CYCLIC NUCLEOTIDE-BINDING DOMAIN-CONTAINING PROTEIN"/>
    <property type="match status" value="1"/>
</dbReference>
<evidence type="ECO:0000256" key="6">
    <source>
        <dbReference type="ARBA" id="ARBA00072573"/>
    </source>
</evidence>
<dbReference type="KEGG" id="bfo:118413998"/>
<dbReference type="Gene3D" id="2.60.120.10">
    <property type="entry name" value="Jelly Rolls"/>
    <property type="match status" value="2"/>
</dbReference>
<feature type="domain" description="Cyclic nucleotide-binding" evidence="8">
    <location>
        <begin position="428"/>
        <end position="513"/>
    </location>
</feature>
<keyword evidence="9" id="KW-1185">Reference proteome</keyword>
<feature type="compositionally biased region" description="Polar residues" evidence="7">
    <location>
        <begin position="692"/>
        <end position="711"/>
    </location>
</feature>
<dbReference type="Proteomes" id="UP000001554">
    <property type="component" value="Chromosome 4"/>
</dbReference>
<proteinExistence type="predicted"/>
<gene>
    <name evidence="10" type="primary">LOC118413998</name>
</gene>
<dbReference type="GeneID" id="118413998"/>
<accession>A0A9J7MNT4</accession>
<dbReference type="InterPro" id="IPR018490">
    <property type="entry name" value="cNMP-bd_dom_sf"/>
</dbReference>
<evidence type="ECO:0000256" key="4">
    <source>
        <dbReference type="ARBA" id="ARBA00023149"/>
    </source>
</evidence>
<evidence type="ECO:0000313" key="9">
    <source>
        <dbReference type="Proteomes" id="UP000001554"/>
    </source>
</evidence>
<keyword evidence="3" id="KW-0547">Nucleotide-binding</keyword>
<dbReference type="PROSITE" id="PS50042">
    <property type="entry name" value="CNMP_BINDING_3"/>
    <property type="match status" value="2"/>
</dbReference>
<reference evidence="10" key="2">
    <citation type="submission" date="2025-08" db="UniProtKB">
        <authorList>
            <consortium name="RefSeq"/>
        </authorList>
    </citation>
    <scope>IDENTIFICATION</scope>
    <source>
        <strain evidence="10">S238N-H82</strain>
        <tissue evidence="10">Testes</tissue>
    </source>
</reference>
<dbReference type="SUPFAM" id="SSF51206">
    <property type="entry name" value="cAMP-binding domain-like"/>
    <property type="match status" value="2"/>
</dbReference>
<dbReference type="AlphaFoldDB" id="A0A9J7MNT4"/>
<evidence type="ECO:0000256" key="5">
    <source>
        <dbReference type="ARBA" id="ARBA00059651"/>
    </source>
</evidence>
<name>A0A9J7MNT4_BRAFL</name>
<dbReference type="OMA" id="KSTTHIY"/>
<protein>
    <recommendedName>
        <fullName evidence="6">Cyclic nucleotide-binding domain-containing protein 2</fullName>
    </recommendedName>
</protein>
<evidence type="ECO:0000256" key="7">
    <source>
        <dbReference type="SAM" id="MobiDB-lite"/>
    </source>
</evidence>
<evidence type="ECO:0000256" key="1">
    <source>
        <dbReference type="ARBA" id="ARBA00004514"/>
    </source>
</evidence>
<dbReference type="GO" id="GO:0005829">
    <property type="term" value="C:cytosol"/>
    <property type="evidence" value="ECO:0007669"/>
    <property type="project" value="UniProtKB-SubCell"/>
</dbReference>
<dbReference type="InterPro" id="IPR014710">
    <property type="entry name" value="RmlC-like_jellyroll"/>
</dbReference>
<feature type="region of interest" description="Disordered" evidence="7">
    <location>
        <begin position="133"/>
        <end position="152"/>
    </location>
</feature>
<comment type="subcellular location">
    <subcellularLocation>
        <location evidence="1">Cytoplasm</location>
        <location evidence="1">Cytosol</location>
    </subcellularLocation>
</comment>
<feature type="compositionally biased region" description="Low complexity" evidence="7">
    <location>
        <begin position="133"/>
        <end position="150"/>
    </location>
</feature>
<evidence type="ECO:0000313" key="10">
    <source>
        <dbReference type="RefSeq" id="XP_035673591.1"/>
    </source>
</evidence>
<dbReference type="SMART" id="SM00100">
    <property type="entry name" value="cNMP"/>
    <property type="match status" value="1"/>
</dbReference>
<dbReference type="RefSeq" id="XP_035673591.1">
    <property type="nucleotide sequence ID" value="XM_035817698.1"/>
</dbReference>
<dbReference type="FunFam" id="2.60.120.10:FF:000083">
    <property type="entry name" value="Cyclic nucleotide binding domain containing 2"/>
    <property type="match status" value="1"/>
</dbReference>
<reference evidence="9" key="1">
    <citation type="journal article" date="2020" name="Nat. Ecol. Evol.">
        <title>Deeply conserved synteny resolves early events in vertebrate evolution.</title>
        <authorList>
            <person name="Simakov O."/>
            <person name="Marletaz F."/>
            <person name="Yue J.X."/>
            <person name="O'Connell B."/>
            <person name="Jenkins J."/>
            <person name="Brandt A."/>
            <person name="Calef R."/>
            <person name="Tung C.H."/>
            <person name="Huang T.K."/>
            <person name="Schmutz J."/>
            <person name="Satoh N."/>
            <person name="Yu J.K."/>
            <person name="Putnam N.H."/>
            <person name="Green R.E."/>
            <person name="Rokhsar D.S."/>
        </authorList>
    </citation>
    <scope>NUCLEOTIDE SEQUENCE [LARGE SCALE GENOMIC DNA]</scope>
    <source>
        <strain evidence="9">S238N-H82</strain>
    </source>
</reference>
<evidence type="ECO:0000256" key="2">
    <source>
        <dbReference type="ARBA" id="ARBA00022490"/>
    </source>
</evidence>
<organism evidence="9 10">
    <name type="scientific">Branchiostoma floridae</name>
    <name type="common">Florida lancelet</name>
    <name type="synonym">Amphioxus</name>
    <dbReference type="NCBI Taxonomy" id="7739"/>
    <lineage>
        <taxon>Eukaryota</taxon>
        <taxon>Metazoa</taxon>
        <taxon>Chordata</taxon>
        <taxon>Cephalochordata</taxon>
        <taxon>Leptocardii</taxon>
        <taxon>Amphioxiformes</taxon>
        <taxon>Branchiostomatidae</taxon>
        <taxon>Branchiostoma</taxon>
    </lineage>
</organism>
<dbReference type="OrthoDB" id="166212at2759"/>
<dbReference type="GO" id="GO:0000166">
    <property type="term" value="F:nucleotide binding"/>
    <property type="evidence" value="ECO:0007669"/>
    <property type="project" value="UniProtKB-KW"/>
</dbReference>